<dbReference type="EMBL" id="MUJZ01012604">
    <property type="protein sequence ID" value="OTF81624.1"/>
    <property type="molecule type" value="Genomic_DNA"/>
</dbReference>
<feature type="domain" description="RNase III" evidence="7">
    <location>
        <begin position="606"/>
        <end position="775"/>
    </location>
</feature>
<comment type="cofactor">
    <cofactor evidence="2">
        <name>Mg(2+)</name>
        <dbReference type="ChEBI" id="CHEBI:18420"/>
    </cofactor>
</comment>
<evidence type="ECO:0000313" key="8">
    <source>
        <dbReference type="EMBL" id="OTF81624.1"/>
    </source>
</evidence>
<evidence type="ECO:0000256" key="4">
    <source>
        <dbReference type="ARBA" id="ARBA00022801"/>
    </source>
</evidence>
<dbReference type="GO" id="GO:0004525">
    <property type="term" value="F:ribonuclease III activity"/>
    <property type="evidence" value="ECO:0007669"/>
    <property type="project" value="InterPro"/>
</dbReference>
<feature type="domain" description="RNase III" evidence="7">
    <location>
        <begin position="367"/>
        <end position="517"/>
    </location>
</feature>
<sequence>MIFSQRLKLDKSLPLNRGLFIVPMKKQSITYNIDFEFIQILKDWERSYHEANLDVEKIAPDLLKTDQLKAYNPELDKIDFNDEFTIFSAVHQRSMHLYFVKNIADYNCLDYMIRPCEEFPTGQTYAQFYQNQYGRIIRDQKLLMVNAGEVRSFQINYHLFRQKCTMLKPMSRHSILFPLEMITVHPINSRMYLRIASIPILLYRLEQYALGKEFLFRLNDCIDLNYEKEHFDVEDILLRTKKIQEVLYREDDLEELDIQLVDINSIVEKSKLPEQENPMIKIFNDFLTDEMKTTDDEEIDHNDIIADDDNIADEQQQLFEQLLSKINQIQTINYKYNKDVKNKIDHNLLRSGIEFGQSLIYKFTGNIDEYIDRNSLSYNTFLTSKCPNPWHIVQGLTLTKANDSWNIERLETIGDSFIKFTCSLYLFFQYPEYDEMKFDCLKTSLINNKNLFKIAMEKNITKYIFCSLHQSIPLNYFKRLIIKDFIPTEEEYRHGLRYKDVADCIESLIGAFLVYGGAGTALKFLNNFLDLKSFCPEKLKSNQSCLNDFLNYKLNLELKFIGPEIDKDGRKFYEIDDEEIEQKLLRRIKTQNLQAEIDRIYNEHSMCLLEKELEYEFRAKYLLVQAFNHPSMYRSEDIETGEIVYNFIPSYQRLEFIGDAILDYMITRFIYHMDHELDPTGITLLKHALVNNAFYASITVKHGLHKFLRHTSIGLKNKIHKFVNSFTYKYIEQVEKLLLEGFDEEIAYDLTNIDIPKTLADIFESLIGAIFIDCHFDLDATWRIVYRMIKVEIDHFMKNIPLMPLLRLSQFYHNCHFGPVKDVEQPVDNVDGNRRSKRPMTDRRMIELIVDGVGTFIGYGKNKRQCKVSATKRFFAWEKQQQQEQQN</sequence>
<dbReference type="Proteomes" id="UP000194236">
    <property type="component" value="Unassembled WGS sequence"/>
</dbReference>
<dbReference type="OrthoDB" id="6487280at2759"/>
<evidence type="ECO:0000256" key="5">
    <source>
        <dbReference type="ARBA" id="ARBA00022842"/>
    </source>
</evidence>
<evidence type="ECO:0000256" key="3">
    <source>
        <dbReference type="ARBA" id="ARBA00022723"/>
    </source>
</evidence>
<evidence type="ECO:0000313" key="9">
    <source>
        <dbReference type="Proteomes" id="UP000194236"/>
    </source>
</evidence>
<dbReference type="CDD" id="cd00593">
    <property type="entry name" value="RIBOc"/>
    <property type="match status" value="2"/>
</dbReference>
<organism evidence="8 9">
    <name type="scientific">Euroglyphus maynei</name>
    <name type="common">Mayne's house dust mite</name>
    <dbReference type="NCBI Taxonomy" id="6958"/>
    <lineage>
        <taxon>Eukaryota</taxon>
        <taxon>Metazoa</taxon>
        <taxon>Ecdysozoa</taxon>
        <taxon>Arthropoda</taxon>
        <taxon>Chelicerata</taxon>
        <taxon>Arachnida</taxon>
        <taxon>Acari</taxon>
        <taxon>Acariformes</taxon>
        <taxon>Sarcoptiformes</taxon>
        <taxon>Astigmata</taxon>
        <taxon>Psoroptidia</taxon>
        <taxon>Analgoidea</taxon>
        <taxon>Pyroglyphidae</taxon>
        <taxon>Pyroglyphinae</taxon>
        <taxon>Euroglyphus</taxon>
    </lineage>
</organism>
<dbReference type="GO" id="GO:0006396">
    <property type="term" value="P:RNA processing"/>
    <property type="evidence" value="ECO:0007669"/>
    <property type="project" value="InterPro"/>
</dbReference>
<dbReference type="Gene3D" id="1.10.1520.10">
    <property type="entry name" value="Ribonuclease III domain"/>
    <property type="match status" value="2"/>
</dbReference>
<name>A0A1Y3BNN3_EURMA</name>
<dbReference type="PANTHER" id="PTHR14950:SF37">
    <property type="entry name" value="ENDORIBONUCLEASE DICER"/>
    <property type="match status" value="1"/>
</dbReference>
<evidence type="ECO:0000256" key="1">
    <source>
        <dbReference type="ARBA" id="ARBA00001936"/>
    </source>
</evidence>
<dbReference type="FunFam" id="1.10.1520.10:FF:000004">
    <property type="entry name" value="Endoribonuclease dicer-like 1"/>
    <property type="match status" value="1"/>
</dbReference>
<keyword evidence="4" id="KW-0378">Hydrolase</keyword>
<dbReference type="PANTHER" id="PTHR14950">
    <property type="entry name" value="DICER-RELATED"/>
    <property type="match status" value="1"/>
</dbReference>
<dbReference type="SMART" id="SM00535">
    <property type="entry name" value="RIBOc"/>
    <property type="match status" value="2"/>
</dbReference>
<dbReference type="SUPFAM" id="SSF69065">
    <property type="entry name" value="RNase III domain-like"/>
    <property type="match status" value="2"/>
</dbReference>
<gene>
    <name evidence="8" type="ORF">BLA29_001209</name>
</gene>
<evidence type="ECO:0000259" key="7">
    <source>
        <dbReference type="PROSITE" id="PS50142"/>
    </source>
</evidence>
<dbReference type="InterPro" id="IPR036389">
    <property type="entry name" value="RNase_III_sf"/>
</dbReference>
<keyword evidence="5" id="KW-0460">Magnesium</keyword>
<accession>A0A1Y3BNN3</accession>
<keyword evidence="3" id="KW-0479">Metal-binding</keyword>
<dbReference type="GO" id="GO:0003723">
    <property type="term" value="F:RNA binding"/>
    <property type="evidence" value="ECO:0007669"/>
    <property type="project" value="UniProtKB-KW"/>
</dbReference>
<comment type="cofactor">
    <cofactor evidence="1">
        <name>Mn(2+)</name>
        <dbReference type="ChEBI" id="CHEBI:29035"/>
    </cofactor>
</comment>
<evidence type="ECO:0000256" key="6">
    <source>
        <dbReference type="ARBA" id="ARBA00022884"/>
    </source>
</evidence>
<dbReference type="AlphaFoldDB" id="A0A1Y3BNN3"/>
<dbReference type="GO" id="GO:0046872">
    <property type="term" value="F:metal ion binding"/>
    <property type="evidence" value="ECO:0007669"/>
    <property type="project" value="UniProtKB-KW"/>
</dbReference>
<keyword evidence="9" id="KW-1185">Reference proteome</keyword>
<comment type="caution">
    <text evidence="8">The sequence shown here is derived from an EMBL/GenBank/DDBJ whole genome shotgun (WGS) entry which is preliminary data.</text>
</comment>
<dbReference type="Pfam" id="PF00636">
    <property type="entry name" value="Ribonuclease_3"/>
    <property type="match status" value="2"/>
</dbReference>
<evidence type="ECO:0000256" key="2">
    <source>
        <dbReference type="ARBA" id="ARBA00001946"/>
    </source>
</evidence>
<proteinExistence type="predicted"/>
<reference evidence="8 9" key="1">
    <citation type="submission" date="2017-03" db="EMBL/GenBank/DDBJ databases">
        <title>Genome Survey of Euroglyphus maynei.</title>
        <authorList>
            <person name="Arlian L.G."/>
            <person name="Morgan M.S."/>
            <person name="Rider S.D."/>
        </authorList>
    </citation>
    <scope>NUCLEOTIDE SEQUENCE [LARGE SCALE GENOMIC DNA]</scope>
    <source>
        <strain evidence="8">Arlian Lab</strain>
        <tissue evidence="8">Whole body</tissue>
    </source>
</reference>
<protein>
    <submittedName>
        <fullName evidence="8">Dicer 1-like protein</fullName>
    </submittedName>
</protein>
<dbReference type="PROSITE" id="PS50142">
    <property type="entry name" value="RNASE_3_2"/>
    <property type="match status" value="2"/>
</dbReference>
<dbReference type="InterPro" id="IPR000999">
    <property type="entry name" value="RNase_III_dom"/>
</dbReference>
<keyword evidence="6" id="KW-0694">RNA-binding</keyword>